<dbReference type="STRING" id="1048834.TC41_2205"/>
<dbReference type="PATRIC" id="fig|1048834.4.peg.2084"/>
<dbReference type="InterPro" id="IPR036663">
    <property type="entry name" value="Fumarylacetoacetase_C_sf"/>
</dbReference>
<dbReference type="SUPFAM" id="SSF56529">
    <property type="entry name" value="FAH"/>
    <property type="match status" value="1"/>
</dbReference>
<reference evidence="4 5" key="1">
    <citation type="journal article" date="2011" name="J. Bacteriol.">
        <title>Complete Genome Sequence of Alicyclobacillus acidocaldarius Strain Tc-4-1.</title>
        <authorList>
            <person name="Chen Y."/>
            <person name="He Y."/>
            <person name="Zhang B."/>
            <person name="Yang J."/>
            <person name="Li W."/>
            <person name="Dong Z."/>
            <person name="Hu S."/>
        </authorList>
    </citation>
    <scope>NUCLEOTIDE SEQUENCE [LARGE SCALE GENOMIC DNA]</scope>
    <source>
        <strain evidence="4 5">Tc-4-1</strain>
    </source>
</reference>
<comment type="similarity">
    <text evidence="1">Belongs to the FAH family.</text>
</comment>
<evidence type="ECO:0000313" key="5">
    <source>
        <dbReference type="Proteomes" id="UP000000292"/>
    </source>
</evidence>
<dbReference type="EMBL" id="CP002902">
    <property type="protein sequence ID" value="AEJ44111.1"/>
    <property type="molecule type" value="Genomic_DNA"/>
</dbReference>
<keyword evidence="4" id="KW-0378">Hydrolase</keyword>
<dbReference type="AlphaFoldDB" id="F8IFM7"/>
<dbReference type="HOGENOM" id="CLU_028458_5_2_9"/>
<keyword evidence="2" id="KW-0479">Metal-binding</keyword>
<dbReference type="InterPro" id="IPR011234">
    <property type="entry name" value="Fumarylacetoacetase-like_C"/>
</dbReference>
<evidence type="ECO:0000256" key="1">
    <source>
        <dbReference type="ARBA" id="ARBA00010211"/>
    </source>
</evidence>
<accession>F8IFM7</accession>
<dbReference type="GO" id="GO:0018773">
    <property type="term" value="F:acetylpyruvate hydrolase activity"/>
    <property type="evidence" value="ECO:0007669"/>
    <property type="project" value="TreeGrafter"/>
</dbReference>
<sequence length="228" mass="24999">MGGAMGFRKQKHAEAWIPEVRNIFCVGRNFRDHASELGNQVPDSPMIFGKFTHALVPASGEVPYPSGRSDVHHELEIVLVLKDTPIRERPLEAVGAVALGIDLTDRELQSALKQKGYPWEAAKSFRRSAIVTDLYEFDDFAADVENARFALQKNGRVVQEGVPSEMVFSLSDLMLHCLDVYGLAAGDILFTGTPSGVGPVRPGDELTLFMNGEPWATFRFSAHEGGSP</sequence>
<evidence type="ECO:0000256" key="2">
    <source>
        <dbReference type="ARBA" id="ARBA00022723"/>
    </source>
</evidence>
<dbReference type="GO" id="GO:0046872">
    <property type="term" value="F:metal ion binding"/>
    <property type="evidence" value="ECO:0007669"/>
    <property type="project" value="UniProtKB-KW"/>
</dbReference>
<dbReference type="Pfam" id="PF01557">
    <property type="entry name" value="FAA_hydrolase"/>
    <property type="match status" value="1"/>
</dbReference>
<dbReference type="PANTHER" id="PTHR11820">
    <property type="entry name" value="ACYLPYRUVASE"/>
    <property type="match status" value="1"/>
</dbReference>
<reference evidence="5" key="2">
    <citation type="submission" date="2011-06" db="EMBL/GenBank/DDBJ databases">
        <title>The complete genome sequence of Alicyclobacillus acidocaldarius sp. Tc-4-1.</title>
        <authorList>
            <person name="Chen Y."/>
            <person name="He Y."/>
            <person name="Dong Z."/>
            <person name="Hu S."/>
        </authorList>
    </citation>
    <scope>NUCLEOTIDE SEQUENCE [LARGE SCALE GENOMIC DNA]</scope>
    <source>
        <strain evidence="5">Tc-4-1</strain>
    </source>
</reference>
<dbReference type="PANTHER" id="PTHR11820:SF7">
    <property type="entry name" value="ACYLPYRUVASE FAHD1, MITOCHONDRIAL"/>
    <property type="match status" value="1"/>
</dbReference>
<evidence type="ECO:0000259" key="3">
    <source>
        <dbReference type="Pfam" id="PF01557"/>
    </source>
</evidence>
<dbReference type="Gene3D" id="3.90.850.10">
    <property type="entry name" value="Fumarylacetoacetase-like, C-terminal domain"/>
    <property type="match status" value="1"/>
</dbReference>
<name>F8IFM7_ALIAT</name>
<organism evidence="4 5">
    <name type="scientific">Alicyclobacillus acidocaldarius (strain Tc-4-1)</name>
    <name type="common">Bacillus acidocaldarius</name>
    <dbReference type="NCBI Taxonomy" id="1048834"/>
    <lineage>
        <taxon>Bacteria</taxon>
        <taxon>Bacillati</taxon>
        <taxon>Bacillota</taxon>
        <taxon>Bacilli</taxon>
        <taxon>Bacillales</taxon>
        <taxon>Alicyclobacillaceae</taxon>
        <taxon>Alicyclobacillus</taxon>
    </lineage>
</organism>
<dbReference type="Proteomes" id="UP000000292">
    <property type="component" value="Chromosome"/>
</dbReference>
<feature type="domain" description="Fumarylacetoacetase-like C-terminal" evidence="3">
    <location>
        <begin position="23"/>
        <end position="208"/>
    </location>
</feature>
<dbReference type="KEGG" id="aad:TC41_2205"/>
<protein>
    <submittedName>
        <fullName evidence="4">Fumarylacetoacetate (FAA) hydrolase</fullName>
    </submittedName>
</protein>
<evidence type="ECO:0000313" key="4">
    <source>
        <dbReference type="EMBL" id="AEJ44111.1"/>
    </source>
</evidence>
<dbReference type="eggNOG" id="COG0179">
    <property type="taxonomic scope" value="Bacteria"/>
</dbReference>
<proteinExistence type="inferred from homology"/>
<gene>
    <name evidence="4" type="ordered locus">TC41_2205</name>
</gene>